<dbReference type="GO" id="GO:0009279">
    <property type="term" value="C:cell outer membrane"/>
    <property type="evidence" value="ECO:0007669"/>
    <property type="project" value="UniProtKB-SubCell"/>
</dbReference>
<dbReference type="STRING" id="291331.XOO1019"/>
<evidence type="ECO:0000256" key="2">
    <source>
        <dbReference type="ARBA" id="ARBA00022448"/>
    </source>
</evidence>
<dbReference type="InterPro" id="IPR000531">
    <property type="entry name" value="Beta-barrel_TonB"/>
</dbReference>
<evidence type="ECO:0000256" key="9">
    <source>
        <dbReference type="ARBA" id="ARBA00023077"/>
    </source>
</evidence>
<evidence type="ECO:0000259" key="13">
    <source>
        <dbReference type="Pfam" id="PF00593"/>
    </source>
</evidence>
<feature type="compositionally biased region" description="Basic and acidic residues" evidence="12">
    <location>
        <begin position="31"/>
        <end position="45"/>
    </location>
</feature>
<keyword evidence="11" id="KW-0998">Cell outer membrane</keyword>
<evidence type="ECO:0000256" key="12">
    <source>
        <dbReference type="SAM" id="MobiDB-lite"/>
    </source>
</evidence>
<reference evidence="14 15" key="1">
    <citation type="journal article" date="2005" name="Nucleic Acids Res.">
        <title>The genome sequence of Xanthomonas oryzae pathovar oryzae KACC10331, the bacterial blight pathogen of rice.</title>
        <authorList>
            <person name="Lee B.M."/>
            <person name="Park Y.J."/>
            <person name="Park D.S."/>
            <person name="Kang H.W."/>
            <person name="Kim J.G."/>
            <person name="Song E.S."/>
            <person name="Park I.C."/>
            <person name="Yoon U.H."/>
            <person name="Hahn J.H."/>
            <person name="Koo B.S."/>
            <person name="Lee G.B."/>
            <person name="Kim H."/>
            <person name="Park H.S."/>
            <person name="Yoon K.O."/>
            <person name="Kim J.H."/>
            <person name="Jung C.H."/>
            <person name="Koh N.H."/>
            <person name="Seo J.S."/>
            <person name="Go S.J."/>
        </authorList>
    </citation>
    <scope>NUCLEOTIDE SEQUENCE [LARGE SCALE GENOMIC DNA]</scope>
    <source>
        <strain evidence="15">KACC10331 / KXO85</strain>
    </source>
</reference>
<dbReference type="HOGENOM" id="CLU_094246_0_0_6"/>
<evidence type="ECO:0000256" key="10">
    <source>
        <dbReference type="ARBA" id="ARBA00023136"/>
    </source>
</evidence>
<keyword evidence="6" id="KW-0732">Signal</keyword>
<evidence type="ECO:0000256" key="5">
    <source>
        <dbReference type="ARBA" id="ARBA00022692"/>
    </source>
</evidence>
<dbReference type="KEGG" id="xoo:XOO1019"/>
<sequence length="258" mass="28290">MDHRQRSSADCRPASVCALQSVRTSTALAERVSDTERTGHRDRPGRVRSTRQTGRIVSFSFSSVAFWSRFNDLSISAIVLDGTGAVQNLGLVGKTQTLGLESEFAWRQTDMFGMTSSMTLQDPQTRGLSNAGTAVAGLNGKQISRTPKYIVSLSPTLYFDLVGKQTELTATAYRIGQRYLDYTNATALPAYTSYDIGMSSYLSQRLELQLHVANVSNSVGLTEGNARVDTLSGQGTSEAIYARPIFGRNYTASLTWRW</sequence>
<gene>
    <name evidence="14" type="primary">fhuA</name>
    <name evidence="14" type="ordered locus">XOO1019</name>
</gene>
<dbReference type="InterPro" id="IPR036942">
    <property type="entry name" value="Beta-barrel_TonB_sf"/>
</dbReference>
<feature type="domain" description="TonB-dependent receptor-like beta-barrel" evidence="13">
    <location>
        <begin position="59"/>
        <end position="215"/>
    </location>
</feature>
<keyword evidence="4" id="KW-0410">Iron transport</keyword>
<evidence type="ECO:0000256" key="4">
    <source>
        <dbReference type="ARBA" id="ARBA00022496"/>
    </source>
</evidence>
<keyword evidence="9" id="KW-0798">TonB box</keyword>
<dbReference type="AlphaFoldDB" id="Q5H448"/>
<dbReference type="EMBL" id="AE013598">
    <property type="protein sequence ID" value="AAW74273.1"/>
    <property type="molecule type" value="Genomic_DNA"/>
</dbReference>
<keyword evidence="2" id="KW-0813">Transport</keyword>
<keyword evidence="5" id="KW-0812">Transmembrane</keyword>
<dbReference type="SUPFAM" id="SSF56935">
    <property type="entry name" value="Porins"/>
    <property type="match status" value="1"/>
</dbReference>
<evidence type="ECO:0000256" key="6">
    <source>
        <dbReference type="ARBA" id="ARBA00022729"/>
    </source>
</evidence>
<protein>
    <submittedName>
        <fullName evidence="14">TonB-dependent receptor</fullName>
    </submittedName>
</protein>
<feature type="region of interest" description="Disordered" evidence="12">
    <location>
        <begin position="28"/>
        <end position="49"/>
    </location>
</feature>
<keyword evidence="7" id="KW-0408">Iron</keyword>
<proteinExistence type="predicted"/>
<evidence type="ECO:0000256" key="3">
    <source>
        <dbReference type="ARBA" id="ARBA00022452"/>
    </source>
</evidence>
<evidence type="ECO:0000313" key="15">
    <source>
        <dbReference type="Proteomes" id="UP000006735"/>
    </source>
</evidence>
<accession>Q5H448</accession>
<keyword evidence="10" id="KW-0472">Membrane</keyword>
<evidence type="ECO:0000256" key="1">
    <source>
        <dbReference type="ARBA" id="ARBA00004571"/>
    </source>
</evidence>
<dbReference type="Pfam" id="PF00593">
    <property type="entry name" value="TonB_dep_Rec_b-barrel"/>
    <property type="match status" value="1"/>
</dbReference>
<evidence type="ECO:0000313" key="14">
    <source>
        <dbReference type="EMBL" id="AAW74273.1"/>
    </source>
</evidence>
<keyword evidence="3" id="KW-1134">Transmembrane beta strand</keyword>
<dbReference type="Gene3D" id="2.40.170.20">
    <property type="entry name" value="TonB-dependent receptor, beta-barrel domain"/>
    <property type="match status" value="1"/>
</dbReference>
<dbReference type="GO" id="GO:0015344">
    <property type="term" value="F:siderophore uptake transmembrane transporter activity"/>
    <property type="evidence" value="ECO:0007669"/>
    <property type="project" value="TreeGrafter"/>
</dbReference>
<dbReference type="PANTHER" id="PTHR32552">
    <property type="entry name" value="FERRICHROME IRON RECEPTOR-RELATED"/>
    <property type="match status" value="1"/>
</dbReference>
<dbReference type="InterPro" id="IPR039426">
    <property type="entry name" value="TonB-dep_rcpt-like"/>
</dbReference>
<comment type="subcellular location">
    <subcellularLocation>
        <location evidence="1">Cell outer membrane</location>
        <topology evidence="1">Multi-pass membrane protein</topology>
    </subcellularLocation>
</comment>
<evidence type="ECO:0000256" key="7">
    <source>
        <dbReference type="ARBA" id="ARBA00023004"/>
    </source>
</evidence>
<keyword evidence="15" id="KW-1185">Reference proteome</keyword>
<keyword evidence="8" id="KW-0406">Ion transport</keyword>
<dbReference type="Proteomes" id="UP000006735">
    <property type="component" value="Chromosome"/>
</dbReference>
<keyword evidence="14" id="KW-0675">Receptor</keyword>
<dbReference type="PANTHER" id="PTHR32552:SF89">
    <property type="entry name" value="CATECHOLATE SIDEROPHORE RECEPTOR FIU"/>
    <property type="match status" value="1"/>
</dbReference>
<evidence type="ECO:0000256" key="11">
    <source>
        <dbReference type="ARBA" id="ARBA00023237"/>
    </source>
</evidence>
<organism evidence="14 15">
    <name type="scientific">Xanthomonas oryzae pv. oryzae (strain KACC10331 / KXO85)</name>
    <dbReference type="NCBI Taxonomy" id="291331"/>
    <lineage>
        <taxon>Bacteria</taxon>
        <taxon>Pseudomonadati</taxon>
        <taxon>Pseudomonadota</taxon>
        <taxon>Gammaproteobacteria</taxon>
        <taxon>Lysobacterales</taxon>
        <taxon>Lysobacteraceae</taxon>
        <taxon>Xanthomonas</taxon>
    </lineage>
</organism>
<name>Q5H448_XANOR</name>
<evidence type="ECO:0000256" key="8">
    <source>
        <dbReference type="ARBA" id="ARBA00023065"/>
    </source>
</evidence>